<dbReference type="Proteomes" id="UP000431533">
    <property type="component" value="Unassembled WGS sequence"/>
</dbReference>
<dbReference type="InterPro" id="IPR039431">
    <property type="entry name" value="Vta1/CALS_N"/>
</dbReference>
<dbReference type="InterPro" id="IPR044538">
    <property type="entry name" value="Vta1-like"/>
</dbReference>
<dbReference type="GO" id="GO:0010008">
    <property type="term" value="C:endosome membrane"/>
    <property type="evidence" value="ECO:0007669"/>
    <property type="project" value="UniProtKB-SubCell"/>
</dbReference>
<keyword evidence="4" id="KW-0813">Transport</keyword>
<keyword evidence="6" id="KW-0967">Endosome</keyword>
<proteinExistence type="inferred from homology"/>
<keyword evidence="7" id="KW-0653">Protein transport</keyword>
<gene>
    <name evidence="12" type="primary">LIP5</name>
    <name evidence="12" type="ORF">LHYA1_G007714</name>
</gene>
<name>A0A8H8QXT2_9HELO</name>
<dbReference type="InterPro" id="IPR041212">
    <property type="entry name" value="Vta1_C"/>
</dbReference>
<comment type="subcellular location">
    <subcellularLocation>
        <location evidence="2">Cytoplasm</location>
    </subcellularLocation>
    <subcellularLocation>
        <location evidence="1">Endosome membrane</location>
        <topology evidence="1">Peripheral membrane protein</topology>
    </subcellularLocation>
</comment>
<evidence type="ECO:0000256" key="2">
    <source>
        <dbReference type="ARBA" id="ARBA00004496"/>
    </source>
</evidence>
<protein>
    <submittedName>
        <fullName evidence="12">Mammalian Lyst-interacting 5-like protein</fullName>
    </submittedName>
</protein>
<dbReference type="PANTHER" id="PTHR46009:SF1">
    <property type="entry name" value="VACUOLAR PROTEIN SORTING-ASSOCIATED PROTEIN VTA1 HOMOLOG"/>
    <property type="match status" value="1"/>
</dbReference>
<dbReference type="PANTHER" id="PTHR46009">
    <property type="entry name" value="VACUOLAR PROTEIN SORTING-ASSOCIATED PROTEIN VTA1 HOMOLOG"/>
    <property type="match status" value="1"/>
</dbReference>
<feature type="compositionally biased region" description="Pro residues" evidence="9">
    <location>
        <begin position="350"/>
        <end position="386"/>
    </location>
</feature>
<organism evidence="12 13">
    <name type="scientific">Lachnellula hyalina</name>
    <dbReference type="NCBI Taxonomy" id="1316788"/>
    <lineage>
        <taxon>Eukaryota</taxon>
        <taxon>Fungi</taxon>
        <taxon>Dikarya</taxon>
        <taxon>Ascomycota</taxon>
        <taxon>Pezizomycotina</taxon>
        <taxon>Leotiomycetes</taxon>
        <taxon>Helotiales</taxon>
        <taxon>Lachnaceae</taxon>
        <taxon>Lachnellula</taxon>
    </lineage>
</organism>
<comment type="caution">
    <text evidence="12">The sequence shown here is derived from an EMBL/GenBank/DDBJ whole genome shotgun (WGS) entry which is preliminary data.</text>
</comment>
<sequence length="442" mass="47810">MAAHVPAKLKAADLTRFIVRASQLESAKPVIAYWCEYWIVNQILTKGLHNGDAETLEYTTTLMDKLEQIKADNAGNDAIIDDVAGQAYVEQFALETFQRADRAVQADKVTKQTADTFQAASTFFELINIWVAPDAETLAKIKYSKWNAVRIVRALKEGKDPNESNPKPEPTPEESLPALDPNDPEVQGFGEPTRPRQASVEDVPDEADQIEARLARQSSIDKSLHPSARGSPGVGGSPAFDPYPRDGFPYTATQDDNVSPLESSPHGRIGSVGGGYFPEVPTFTSEVRGSTLPAAPLDDVLDLGLPDQPSNAPGTKPSADLESFPPPTMSDQSPPPSPQEFYRPGSPQAPSHPPPPKQHYPPPPVPTFHQAPPPQQFNPVPSPNPATIPVAVQPRTNKLNTDDISVAKAQKHARWAISALNFEDAETAVKELRAALQTLGAV</sequence>
<dbReference type="GO" id="GO:0005771">
    <property type="term" value="C:multivesicular body"/>
    <property type="evidence" value="ECO:0007669"/>
    <property type="project" value="TreeGrafter"/>
</dbReference>
<keyword evidence="13" id="KW-1185">Reference proteome</keyword>
<evidence type="ECO:0000256" key="7">
    <source>
        <dbReference type="ARBA" id="ARBA00022927"/>
    </source>
</evidence>
<feature type="compositionally biased region" description="Low complexity" evidence="9">
    <location>
        <begin position="292"/>
        <end position="309"/>
    </location>
</feature>
<keyword evidence="5" id="KW-0963">Cytoplasm</keyword>
<reference evidence="12 13" key="1">
    <citation type="submission" date="2018-05" db="EMBL/GenBank/DDBJ databases">
        <title>Genome sequencing and assembly of the regulated plant pathogen Lachnellula willkommii and related sister species for the development of diagnostic species identification markers.</title>
        <authorList>
            <person name="Giroux E."/>
            <person name="Bilodeau G."/>
        </authorList>
    </citation>
    <scope>NUCLEOTIDE SEQUENCE [LARGE SCALE GENOMIC DNA]</scope>
    <source>
        <strain evidence="12 13">CBS 185.66</strain>
    </source>
</reference>
<keyword evidence="8" id="KW-0472">Membrane</keyword>
<dbReference type="GO" id="GO:0032511">
    <property type="term" value="P:late endosome to vacuole transport via multivesicular body sorting pathway"/>
    <property type="evidence" value="ECO:0007669"/>
    <property type="project" value="InterPro"/>
</dbReference>
<evidence type="ECO:0000256" key="9">
    <source>
        <dbReference type="SAM" id="MobiDB-lite"/>
    </source>
</evidence>
<feature type="domain" description="Vta1 C-terminal" evidence="11">
    <location>
        <begin position="406"/>
        <end position="439"/>
    </location>
</feature>
<evidence type="ECO:0000256" key="4">
    <source>
        <dbReference type="ARBA" id="ARBA00022448"/>
    </source>
</evidence>
<dbReference type="Pfam" id="PF04652">
    <property type="entry name" value="Vta1"/>
    <property type="match status" value="1"/>
</dbReference>
<evidence type="ECO:0000256" key="1">
    <source>
        <dbReference type="ARBA" id="ARBA00004481"/>
    </source>
</evidence>
<dbReference type="EMBL" id="QGMH01000150">
    <property type="protein sequence ID" value="TVY24021.1"/>
    <property type="molecule type" value="Genomic_DNA"/>
</dbReference>
<feature type="region of interest" description="Disordered" evidence="9">
    <location>
        <begin position="157"/>
        <end position="391"/>
    </location>
</feature>
<dbReference type="GO" id="GO:0015031">
    <property type="term" value="P:protein transport"/>
    <property type="evidence" value="ECO:0007669"/>
    <property type="project" value="UniProtKB-KW"/>
</dbReference>
<evidence type="ECO:0000256" key="5">
    <source>
        <dbReference type="ARBA" id="ARBA00022490"/>
    </source>
</evidence>
<dbReference type="GeneID" id="41987912"/>
<feature type="compositionally biased region" description="Polar residues" evidence="9">
    <location>
        <begin position="251"/>
        <end position="262"/>
    </location>
</feature>
<accession>A0A8H8QXT2</accession>
<evidence type="ECO:0000259" key="11">
    <source>
        <dbReference type="Pfam" id="PF18097"/>
    </source>
</evidence>
<dbReference type="Pfam" id="PF18097">
    <property type="entry name" value="Vta1_C"/>
    <property type="match status" value="1"/>
</dbReference>
<dbReference type="Gene3D" id="1.20.5.420">
    <property type="entry name" value="Immunoglobulin FC, subunit C"/>
    <property type="match status" value="1"/>
</dbReference>
<evidence type="ECO:0000259" key="10">
    <source>
        <dbReference type="Pfam" id="PF04652"/>
    </source>
</evidence>
<dbReference type="OrthoDB" id="391137at2759"/>
<dbReference type="AlphaFoldDB" id="A0A8H8QXT2"/>
<comment type="similarity">
    <text evidence="3">Belongs to the VTA1 family.</text>
</comment>
<evidence type="ECO:0000256" key="6">
    <source>
        <dbReference type="ARBA" id="ARBA00022753"/>
    </source>
</evidence>
<dbReference type="InterPro" id="IPR023175">
    <property type="entry name" value="Vta1/CALS_N_sf"/>
</dbReference>
<evidence type="ECO:0000256" key="3">
    <source>
        <dbReference type="ARBA" id="ARBA00007895"/>
    </source>
</evidence>
<dbReference type="RefSeq" id="XP_031002809.1">
    <property type="nucleotide sequence ID" value="XM_031152642.1"/>
</dbReference>
<dbReference type="Gene3D" id="1.25.40.270">
    <property type="entry name" value="Vacuolar protein sorting-associated protein vta1"/>
    <property type="match status" value="1"/>
</dbReference>
<evidence type="ECO:0000313" key="12">
    <source>
        <dbReference type="EMBL" id="TVY24021.1"/>
    </source>
</evidence>
<feature type="domain" description="Vta1/callose synthase N-terminal" evidence="10">
    <location>
        <begin position="14"/>
        <end position="157"/>
    </location>
</feature>
<evidence type="ECO:0000313" key="13">
    <source>
        <dbReference type="Proteomes" id="UP000431533"/>
    </source>
</evidence>
<evidence type="ECO:0000256" key="8">
    <source>
        <dbReference type="ARBA" id="ARBA00023136"/>
    </source>
</evidence>
<feature type="compositionally biased region" description="Pro residues" evidence="9">
    <location>
        <begin position="324"/>
        <end position="338"/>
    </location>
</feature>